<reference evidence="5" key="1">
    <citation type="journal article" date="2020" name="Mol. Plant Microbe Interact.">
        <title>Genome Sequence of the Biocontrol Agent Coniothyrium minitans strain Conio (IMI 134523).</title>
        <authorList>
            <person name="Patel D."/>
            <person name="Shittu T.A."/>
            <person name="Baroncelli R."/>
            <person name="Muthumeenakshi S."/>
            <person name="Osborne T.H."/>
            <person name="Janganan T.K."/>
            <person name="Sreenivasaprasad S."/>
        </authorList>
    </citation>
    <scope>NUCLEOTIDE SEQUENCE</scope>
    <source>
        <strain evidence="5">Conio</strain>
    </source>
</reference>
<dbReference type="AlphaFoldDB" id="A0A9P6GGY1"/>
<dbReference type="Gene3D" id="3.40.630.30">
    <property type="match status" value="1"/>
</dbReference>
<dbReference type="InterPro" id="IPR051646">
    <property type="entry name" value="NatB_acetyltransferase_subunit"/>
</dbReference>
<evidence type="ECO:0000313" key="6">
    <source>
        <dbReference type="Proteomes" id="UP000756921"/>
    </source>
</evidence>
<keyword evidence="1" id="KW-0808">Transferase</keyword>
<dbReference type="SUPFAM" id="SSF55729">
    <property type="entry name" value="Acyl-CoA N-acyltransferases (Nat)"/>
    <property type="match status" value="1"/>
</dbReference>
<protein>
    <submittedName>
        <fullName evidence="5">N-acetyltransferase</fullName>
    </submittedName>
</protein>
<dbReference type="EMBL" id="WJXW01000006">
    <property type="protein sequence ID" value="KAF9734971.1"/>
    <property type="molecule type" value="Genomic_DNA"/>
</dbReference>
<feature type="region of interest" description="Disordered" evidence="3">
    <location>
        <begin position="233"/>
        <end position="259"/>
    </location>
</feature>
<proteinExistence type="predicted"/>
<dbReference type="PANTHER" id="PTHR45910">
    <property type="entry name" value="N-ALPHA-ACETYLTRANSFERASE 20"/>
    <property type="match status" value="1"/>
</dbReference>
<organism evidence="5 6">
    <name type="scientific">Paraphaeosphaeria minitans</name>
    <dbReference type="NCBI Taxonomy" id="565426"/>
    <lineage>
        <taxon>Eukaryota</taxon>
        <taxon>Fungi</taxon>
        <taxon>Dikarya</taxon>
        <taxon>Ascomycota</taxon>
        <taxon>Pezizomycotina</taxon>
        <taxon>Dothideomycetes</taxon>
        <taxon>Pleosporomycetidae</taxon>
        <taxon>Pleosporales</taxon>
        <taxon>Massarineae</taxon>
        <taxon>Didymosphaeriaceae</taxon>
        <taxon>Paraphaeosphaeria</taxon>
    </lineage>
</organism>
<evidence type="ECO:0000313" key="5">
    <source>
        <dbReference type="EMBL" id="KAF9734971.1"/>
    </source>
</evidence>
<dbReference type="Proteomes" id="UP000756921">
    <property type="component" value="Unassembled WGS sequence"/>
</dbReference>
<sequence length="307" mass="35196">MSSIRTMRMSDLLRLTTTNLDPFTETYNIGFYLEYLTKWPELCRVIEGADGEIEGYILGKLESSPFPPQIHPYSPHTNPDPNYLPWHGHITALTVAPRARRLGHATALSDSLAKACDAADAWFVDLFVRESNVVAKELYRKMGYSVYRKVKEYYNDGEDALDMRMPLGRDKERAHVREDGESFEVLPQDVCLYVLLEASRLPSRLRPTLLPPSQKETIHRGYIATQTPCRTTNAAQIPYSQRKERKEKNSPPRDDRLDLLRQHTARDAIVVRRVHALSLENRRLRDALVTNRAPIAIRRYAAIIVAP</sequence>
<name>A0A9P6GGY1_9PLEO</name>
<keyword evidence="2" id="KW-0012">Acyltransferase</keyword>
<gene>
    <name evidence="5" type="ORF">PMIN01_06376</name>
</gene>
<comment type="caution">
    <text evidence="5">The sequence shown here is derived from an EMBL/GenBank/DDBJ whole genome shotgun (WGS) entry which is preliminary data.</text>
</comment>
<dbReference type="PANTHER" id="PTHR45910:SF1">
    <property type="entry name" value="N-ALPHA-ACETYLTRANSFERASE 20"/>
    <property type="match status" value="1"/>
</dbReference>
<dbReference type="Pfam" id="PF00583">
    <property type="entry name" value="Acetyltransf_1"/>
    <property type="match status" value="1"/>
</dbReference>
<dbReference type="InterPro" id="IPR000182">
    <property type="entry name" value="GNAT_dom"/>
</dbReference>
<feature type="domain" description="N-acetyltransferase" evidence="4">
    <location>
        <begin position="2"/>
        <end position="168"/>
    </location>
</feature>
<evidence type="ECO:0000259" key="4">
    <source>
        <dbReference type="PROSITE" id="PS51186"/>
    </source>
</evidence>
<keyword evidence="6" id="KW-1185">Reference proteome</keyword>
<dbReference type="FunFam" id="3.40.630.30:FF:000058">
    <property type="entry name" value="N-acetyltransferase (Nat5)"/>
    <property type="match status" value="1"/>
</dbReference>
<dbReference type="GO" id="GO:0004596">
    <property type="term" value="F:protein-N-terminal amino-acid acetyltransferase activity"/>
    <property type="evidence" value="ECO:0007669"/>
    <property type="project" value="TreeGrafter"/>
</dbReference>
<evidence type="ECO:0000256" key="3">
    <source>
        <dbReference type="SAM" id="MobiDB-lite"/>
    </source>
</evidence>
<dbReference type="PROSITE" id="PS51186">
    <property type="entry name" value="GNAT"/>
    <property type="match status" value="1"/>
</dbReference>
<dbReference type="GO" id="GO:0031416">
    <property type="term" value="C:NatB complex"/>
    <property type="evidence" value="ECO:0007669"/>
    <property type="project" value="TreeGrafter"/>
</dbReference>
<dbReference type="InterPro" id="IPR016181">
    <property type="entry name" value="Acyl_CoA_acyltransferase"/>
</dbReference>
<dbReference type="OrthoDB" id="10264728at2759"/>
<evidence type="ECO:0000256" key="2">
    <source>
        <dbReference type="ARBA" id="ARBA00023315"/>
    </source>
</evidence>
<accession>A0A9P6GGY1</accession>
<evidence type="ECO:0000256" key="1">
    <source>
        <dbReference type="ARBA" id="ARBA00022679"/>
    </source>
</evidence>
<feature type="compositionally biased region" description="Basic and acidic residues" evidence="3">
    <location>
        <begin position="241"/>
        <end position="259"/>
    </location>
</feature>